<dbReference type="InterPro" id="IPR000160">
    <property type="entry name" value="GGDEF_dom"/>
</dbReference>
<dbReference type="Pfam" id="PF01368">
    <property type="entry name" value="DHH"/>
    <property type="match status" value="1"/>
</dbReference>
<dbReference type="InterPro" id="IPR049553">
    <property type="entry name" value="GdpP-like_PAS"/>
</dbReference>
<keyword evidence="2 6" id="KW-1003">Cell membrane</keyword>
<feature type="binding site" evidence="7">
    <location>
        <position position="359"/>
    </location>
    <ligand>
        <name>Mn(2+)</name>
        <dbReference type="ChEBI" id="CHEBI:29035"/>
        <label>1</label>
    </ligand>
</feature>
<comment type="function">
    <text evidence="6">Has phosphodiesterase (PDE) activity against cyclic-di-AMP (c-di-AMP).</text>
</comment>
<evidence type="ECO:0000256" key="1">
    <source>
        <dbReference type="ARBA" id="ARBA00004651"/>
    </source>
</evidence>
<dbReference type="GO" id="GO:0003676">
    <property type="term" value="F:nucleic acid binding"/>
    <property type="evidence" value="ECO:0007669"/>
    <property type="project" value="UniProtKB-UniRule"/>
</dbReference>
<dbReference type="GO" id="GO:0046872">
    <property type="term" value="F:metal ion binding"/>
    <property type="evidence" value="ECO:0007669"/>
    <property type="project" value="UniProtKB-KW"/>
</dbReference>
<comment type="catalytic activity">
    <reaction evidence="6">
        <text>3',3'-c-di-AMP + H2O = 5'-O-phosphonoadenylyl-(3'-&gt;5')-adenosine + H(+)</text>
        <dbReference type="Rhea" id="RHEA:54420"/>
        <dbReference type="ChEBI" id="CHEBI:15377"/>
        <dbReference type="ChEBI" id="CHEBI:15378"/>
        <dbReference type="ChEBI" id="CHEBI:71500"/>
        <dbReference type="ChEBI" id="CHEBI:138171"/>
    </reaction>
</comment>
<sequence>MENKYNFFGKSNKIYLFVIAGFILVLFYYRHYNIALTSLIVYAILIVYYLKDLREGKVKWKNFIENFSSKMDIATSNTLLNLPFSLLIIGKKGNILWYNQNFLSLMDGEEVIGKTIKDISREINVKYIVTGKKNVYNYVSIKDRYYDIYATMINTDDTSKDVIVLLYFYDVTEKYNLMQRIEENRESVVLVEVDNLDDVLKTTDEDKAPLLTAEIERNINSYAQDMEALVKKYAANKFLILAKDKFIKREMEKKFDILDTIRELDFGNKLTVTLSIGIGRGGESPQQNYKYASSAKELALGRGGDQAVVKTRDRLSFYGGKTKEIEKKTKVRARVIAHALLDLINESSNVVIMGHANPDIDCIGAAVGLYSTIMSLNKKCNIVLNNINKSIKNVVDNLVNEYEYKGAFIDNETCINIINNDTLLILVDVHNRSHVENLDIVDKVNKIVIIDHHRKAPDYIQDTLLAYIETYASSASELVTELIPYIIEKPKLKQIEAEALLAGICVDTKNFYFKTGVRTFEAAALLRKYGADTISVKKLFSEDLEVYIKRTEIIRTAEIFKNTAIAICPPHIEDNVLAAQVADELLNITGVQASFVFVKIKDEVFISGRSLGNINVQVILEKFGGGGHMTMAGAKVKNIEIEQIVEELKSIIEKYSREGE</sequence>
<feature type="binding site" evidence="7">
    <location>
        <position position="428"/>
    </location>
    <ligand>
        <name>Mn(2+)</name>
        <dbReference type="ChEBI" id="CHEBI:29035"/>
        <label>2</label>
    </ligand>
</feature>
<keyword evidence="4 8" id="KW-1133">Transmembrane helix</keyword>
<keyword evidence="5 6" id="KW-0472">Membrane</keyword>
<dbReference type="OrthoDB" id="9759476at2"/>
<evidence type="ECO:0000256" key="7">
    <source>
        <dbReference type="PIRSR" id="PIRSR026583-50"/>
    </source>
</evidence>
<dbReference type="PANTHER" id="PTHR47618:SF2">
    <property type="entry name" value="CYCLIC-DI-AMP PHOSPHODIESTERASE GDPP"/>
    <property type="match status" value="1"/>
</dbReference>
<protein>
    <recommendedName>
        <fullName evidence="6">Cyclic-di-AMP phosphodiesterase</fullName>
        <ecNumber evidence="6">3.1.4.-</ecNumber>
    </recommendedName>
</protein>
<dbReference type="PIRSF" id="PIRSF026583">
    <property type="entry name" value="YybT"/>
    <property type="match status" value="1"/>
</dbReference>
<evidence type="ECO:0000259" key="9">
    <source>
        <dbReference type="PROSITE" id="PS50887"/>
    </source>
</evidence>
<name>A0A151B2F1_9CLOT</name>
<dbReference type="PANTHER" id="PTHR47618">
    <property type="entry name" value="BIFUNCTIONAL OLIGORIBONUCLEASE AND PAP PHOSPHATASE NRNA"/>
    <property type="match status" value="1"/>
</dbReference>
<dbReference type="InterPro" id="IPR038763">
    <property type="entry name" value="DHH_sf"/>
</dbReference>
<evidence type="ECO:0000256" key="3">
    <source>
        <dbReference type="ARBA" id="ARBA00022692"/>
    </source>
</evidence>
<dbReference type="GO" id="GO:0016787">
    <property type="term" value="F:hydrolase activity"/>
    <property type="evidence" value="ECO:0007669"/>
    <property type="project" value="UniProtKB-UniRule"/>
</dbReference>
<dbReference type="RefSeq" id="WP_066826070.1">
    <property type="nucleotide sequence ID" value="NZ_LTBA01000025.1"/>
</dbReference>
<feature type="binding site" evidence="7">
    <location>
        <position position="355"/>
    </location>
    <ligand>
        <name>Mn(2+)</name>
        <dbReference type="ChEBI" id="CHEBI:29035"/>
        <label>1</label>
    </ligand>
</feature>
<dbReference type="STRING" id="1121338.CLTEP_19440"/>
<dbReference type="EC" id="3.1.4.-" evidence="6"/>
<dbReference type="InterPro" id="IPR001667">
    <property type="entry name" value="DDH_dom"/>
</dbReference>
<dbReference type="Pfam" id="PF24898">
    <property type="entry name" value="GGDEF_GdpP"/>
    <property type="match status" value="1"/>
</dbReference>
<dbReference type="GO" id="GO:0106409">
    <property type="term" value="F:cyclic-di-AMP phosphodiesterase activity"/>
    <property type="evidence" value="ECO:0007669"/>
    <property type="project" value="RHEA"/>
</dbReference>
<evidence type="ECO:0000256" key="2">
    <source>
        <dbReference type="ARBA" id="ARBA00022475"/>
    </source>
</evidence>
<evidence type="ECO:0000313" key="11">
    <source>
        <dbReference type="Proteomes" id="UP000075531"/>
    </source>
</evidence>
<comment type="subcellular location">
    <subcellularLocation>
        <location evidence="1">Cell membrane</location>
        <topology evidence="1">Multi-pass membrane protein</topology>
    </subcellularLocation>
</comment>
<dbReference type="Pfam" id="PF02272">
    <property type="entry name" value="DHHA1"/>
    <property type="match status" value="1"/>
</dbReference>
<dbReference type="InterPro" id="IPR014528">
    <property type="entry name" value="GdpP/PdeA"/>
</dbReference>
<keyword evidence="3 8" id="KW-0812">Transmembrane</keyword>
<feature type="binding site" evidence="7">
    <location>
        <position position="507"/>
    </location>
    <ligand>
        <name>Mn(2+)</name>
        <dbReference type="ChEBI" id="CHEBI:29035"/>
        <label>2</label>
    </ligand>
</feature>
<keyword evidence="6 10" id="KW-0378">Hydrolase</keyword>
<dbReference type="InterPro" id="IPR051319">
    <property type="entry name" value="Oligoribo/pAp-PDE_c-di-AMP_PDE"/>
</dbReference>
<dbReference type="EMBL" id="LTBA01000025">
    <property type="protein sequence ID" value="KYH34099.1"/>
    <property type="molecule type" value="Genomic_DNA"/>
</dbReference>
<accession>A0A151B2F1</accession>
<feature type="transmembrane region" description="Helical" evidence="8">
    <location>
        <begin position="12"/>
        <end position="28"/>
    </location>
</feature>
<dbReference type="Pfam" id="PF21370">
    <property type="entry name" value="PAS_GdpP"/>
    <property type="match status" value="1"/>
</dbReference>
<dbReference type="Gene3D" id="3.90.1640.10">
    <property type="entry name" value="inorganic pyrophosphatase (n-terminal core)"/>
    <property type="match status" value="1"/>
</dbReference>
<comment type="caution">
    <text evidence="10">The sequence shown here is derived from an EMBL/GenBank/DDBJ whole genome shotgun (WGS) entry which is preliminary data.</text>
</comment>
<evidence type="ECO:0000256" key="4">
    <source>
        <dbReference type="ARBA" id="ARBA00022989"/>
    </source>
</evidence>
<keyword evidence="11" id="KW-1185">Reference proteome</keyword>
<dbReference type="PROSITE" id="PS50887">
    <property type="entry name" value="GGDEF"/>
    <property type="match status" value="1"/>
</dbReference>
<evidence type="ECO:0000313" key="10">
    <source>
        <dbReference type="EMBL" id="KYH34099.1"/>
    </source>
</evidence>
<dbReference type="Gene3D" id="3.10.310.30">
    <property type="match status" value="1"/>
</dbReference>
<feature type="transmembrane region" description="Helical" evidence="8">
    <location>
        <begin position="34"/>
        <end position="50"/>
    </location>
</feature>
<dbReference type="AlphaFoldDB" id="A0A151B2F1"/>
<feature type="domain" description="GGDEF" evidence="9">
    <location>
        <begin position="184"/>
        <end position="312"/>
    </location>
</feature>
<keyword evidence="7" id="KW-0464">Manganese</keyword>
<comment type="similarity">
    <text evidence="6">Belongs to the GdpP/PdeA phosphodiesterase family.</text>
</comment>
<evidence type="ECO:0000256" key="8">
    <source>
        <dbReference type="SAM" id="Phobius"/>
    </source>
</evidence>
<feature type="binding site" evidence="7">
    <location>
        <position position="428"/>
    </location>
    <ligand>
        <name>Mn(2+)</name>
        <dbReference type="ChEBI" id="CHEBI:29035"/>
        <label>1</label>
    </ligand>
</feature>
<feature type="binding site" evidence="7">
    <location>
        <position position="452"/>
    </location>
    <ligand>
        <name>Mn(2+)</name>
        <dbReference type="ChEBI" id="CHEBI:29035"/>
        <label>2</label>
    </ligand>
</feature>
<proteinExistence type="inferred from homology"/>
<feature type="binding site" evidence="7">
    <location>
        <position position="361"/>
    </location>
    <ligand>
        <name>Mn(2+)</name>
        <dbReference type="ChEBI" id="CHEBI:29035"/>
        <label>2</label>
    </ligand>
</feature>
<keyword evidence="7" id="KW-0479">Metal-binding</keyword>
<dbReference type="PATRIC" id="fig|1121338.3.peg.2005"/>
<comment type="cofactor">
    <cofactor evidence="7">
        <name>Mn(2+)</name>
        <dbReference type="ChEBI" id="CHEBI:29035"/>
    </cofactor>
    <text evidence="7">For phosphodiesterase activity, probably binds 2 Mn(2+) per subunit.</text>
</comment>
<dbReference type="SUPFAM" id="SSF64182">
    <property type="entry name" value="DHH phosphoesterases"/>
    <property type="match status" value="1"/>
</dbReference>
<dbReference type="InterPro" id="IPR003156">
    <property type="entry name" value="DHHA1_dom"/>
</dbReference>
<dbReference type="Proteomes" id="UP000075531">
    <property type="component" value="Unassembled WGS sequence"/>
</dbReference>
<dbReference type="FunFam" id="3.90.1640.10:FF:000002">
    <property type="entry name" value="Cyclic-di-AMP phosphodiesterase"/>
    <property type="match status" value="1"/>
</dbReference>
<gene>
    <name evidence="10" type="primary">nrnA_2</name>
    <name evidence="10" type="ORF">CLTEP_19440</name>
</gene>
<organism evidence="10 11">
    <name type="scientific">Clostridium tepidiprofundi DSM 19306</name>
    <dbReference type="NCBI Taxonomy" id="1121338"/>
    <lineage>
        <taxon>Bacteria</taxon>
        <taxon>Bacillati</taxon>
        <taxon>Bacillota</taxon>
        <taxon>Clostridia</taxon>
        <taxon>Eubacteriales</taxon>
        <taxon>Clostridiaceae</taxon>
        <taxon>Clostridium</taxon>
    </lineage>
</organism>
<reference evidence="10 11" key="1">
    <citation type="submission" date="2016-02" db="EMBL/GenBank/DDBJ databases">
        <title>Genome sequence of Clostridium tepidiprofundi DSM 19306.</title>
        <authorList>
            <person name="Poehlein A."/>
            <person name="Daniel R."/>
        </authorList>
    </citation>
    <scope>NUCLEOTIDE SEQUENCE [LARGE SCALE GENOMIC DNA]</scope>
    <source>
        <strain evidence="10 11">DSM 19306</strain>
    </source>
</reference>
<dbReference type="Gene3D" id="3.30.450.20">
    <property type="entry name" value="PAS domain"/>
    <property type="match status" value="1"/>
</dbReference>
<evidence type="ECO:0000256" key="5">
    <source>
        <dbReference type="ARBA" id="ARBA00023136"/>
    </source>
</evidence>
<dbReference type="GO" id="GO:0005886">
    <property type="term" value="C:plasma membrane"/>
    <property type="evidence" value="ECO:0007669"/>
    <property type="project" value="UniProtKB-SubCell"/>
</dbReference>
<evidence type="ECO:0000256" key="6">
    <source>
        <dbReference type="PIRNR" id="PIRNR026583"/>
    </source>
</evidence>